<name>A0A125YA90_BACC3</name>
<dbReference type="EMBL" id="CP001406">
    <property type="protein sequence ID" value="ACO25831.1"/>
    <property type="molecule type" value="Genomic_DNA"/>
</dbReference>
<protein>
    <submittedName>
        <fullName evidence="1">Uncharacterized protein</fullName>
    </submittedName>
</protein>
<evidence type="ECO:0000313" key="2">
    <source>
        <dbReference type="Proteomes" id="UP000002210"/>
    </source>
</evidence>
<keyword evidence="1" id="KW-0614">Plasmid</keyword>
<dbReference type="KEGG" id="bcx:BCA_A0183"/>
<evidence type="ECO:0000313" key="1">
    <source>
        <dbReference type="EMBL" id="ACO25831.1"/>
    </source>
</evidence>
<sequence length="43" mass="4922">MSEKYPFSCLSTTVQGHESLNYNLMNKRWKIAIIISLVGTFLS</sequence>
<reference evidence="1 2" key="1">
    <citation type="submission" date="2009-02" db="EMBL/GenBank/DDBJ databases">
        <title>Genome sequence of Bacillus cereus 03BB102.</title>
        <authorList>
            <person name="Dodson R.J."/>
            <person name="Jackson P."/>
            <person name="Munk A.C."/>
            <person name="Brettin T."/>
            <person name="Bruce D."/>
            <person name="Detter C."/>
            <person name="Tapia R."/>
            <person name="Han C."/>
            <person name="Sutton G."/>
            <person name="Sims D."/>
        </authorList>
    </citation>
    <scope>NUCLEOTIDE SEQUENCE [LARGE SCALE GENOMIC DNA]</scope>
    <source>
        <strain evidence="1 2">03BB102</strain>
        <plasmid evidence="2">Plasmid p03BB102_179</plasmid>
    </source>
</reference>
<gene>
    <name evidence="1" type="ordered locus">BCA_A0183</name>
</gene>
<accession>A0A125YA90</accession>
<dbReference type="Proteomes" id="UP000002210">
    <property type="component" value="Plasmid p03BB102_179"/>
</dbReference>
<organism evidence="1 2">
    <name type="scientific">Bacillus cereus (strain 03BB102)</name>
    <dbReference type="NCBI Taxonomy" id="572264"/>
    <lineage>
        <taxon>Bacteria</taxon>
        <taxon>Bacillati</taxon>
        <taxon>Bacillota</taxon>
        <taxon>Bacilli</taxon>
        <taxon>Bacillales</taxon>
        <taxon>Bacillaceae</taxon>
        <taxon>Bacillus</taxon>
        <taxon>Bacillus cereus group</taxon>
    </lineage>
</organism>
<proteinExistence type="predicted"/>
<dbReference type="AlphaFoldDB" id="A0A125YA90"/>
<geneLocation type="plasmid" evidence="1 2">
    <name>p03BB102_179</name>
</geneLocation>